<gene>
    <name evidence="2" type="ORF">ETB97_011697</name>
</gene>
<dbReference type="Proteomes" id="UP000541154">
    <property type="component" value="Unassembled WGS sequence"/>
</dbReference>
<evidence type="ECO:0000256" key="1">
    <source>
        <dbReference type="SAM" id="MobiDB-lite"/>
    </source>
</evidence>
<protein>
    <submittedName>
        <fullName evidence="2">Uncharacterized protein</fullName>
    </submittedName>
</protein>
<proteinExistence type="predicted"/>
<keyword evidence="3" id="KW-1185">Reference proteome</keyword>
<organism evidence="2 3">
    <name type="scientific">Petromyces alliaceus</name>
    <name type="common">Aspergillus alliaceus</name>
    <dbReference type="NCBI Taxonomy" id="209559"/>
    <lineage>
        <taxon>Eukaryota</taxon>
        <taxon>Fungi</taxon>
        <taxon>Dikarya</taxon>
        <taxon>Ascomycota</taxon>
        <taxon>Pezizomycotina</taxon>
        <taxon>Eurotiomycetes</taxon>
        <taxon>Eurotiomycetidae</taxon>
        <taxon>Eurotiales</taxon>
        <taxon>Aspergillaceae</taxon>
        <taxon>Aspergillus</taxon>
        <taxon>Aspergillus subgen. Circumdati</taxon>
    </lineage>
</organism>
<feature type="region of interest" description="Disordered" evidence="1">
    <location>
        <begin position="69"/>
        <end position="92"/>
    </location>
</feature>
<name>A0A8H6AAQ7_PETAA</name>
<reference evidence="2 3" key="1">
    <citation type="submission" date="2019-04" db="EMBL/GenBank/DDBJ databases">
        <title>Aspergillus burnettii sp. nov., novel species from soil in southeast Queensland.</title>
        <authorList>
            <person name="Gilchrist C.L.M."/>
            <person name="Pitt J.I."/>
            <person name="Lange L."/>
            <person name="Lacey H.J."/>
            <person name="Vuong D."/>
            <person name="Midgley D.J."/>
            <person name="Greenfield P."/>
            <person name="Bradbury M."/>
            <person name="Lacey E."/>
            <person name="Busk P.K."/>
            <person name="Pilgaard B."/>
            <person name="Chooi Y.H."/>
            <person name="Piggott A.M."/>
        </authorList>
    </citation>
    <scope>NUCLEOTIDE SEQUENCE [LARGE SCALE GENOMIC DNA]</scope>
    <source>
        <strain evidence="2 3">FRR 5400</strain>
    </source>
</reference>
<evidence type="ECO:0000313" key="3">
    <source>
        <dbReference type="Proteomes" id="UP000541154"/>
    </source>
</evidence>
<sequence length="92" mass="10318">MTSRGRFSLSVDHALPLDLASHDLDFSTLDMARPSVMEELPLQELSDFQPRNAALPPSDITELYKRNQLPEMDKDAVESRHYDPTCAEADAS</sequence>
<comment type="caution">
    <text evidence="2">The sequence shown here is derived from an EMBL/GenBank/DDBJ whole genome shotgun (WGS) entry which is preliminary data.</text>
</comment>
<dbReference type="EMBL" id="SPNV01000074">
    <property type="protein sequence ID" value="KAF5862423.1"/>
    <property type="molecule type" value="Genomic_DNA"/>
</dbReference>
<evidence type="ECO:0000313" key="2">
    <source>
        <dbReference type="EMBL" id="KAF5862423.1"/>
    </source>
</evidence>
<accession>A0A8H6AAQ7</accession>
<feature type="compositionally biased region" description="Basic and acidic residues" evidence="1">
    <location>
        <begin position="71"/>
        <end position="83"/>
    </location>
</feature>
<dbReference type="AlphaFoldDB" id="A0A8H6AAQ7"/>